<evidence type="ECO:0000313" key="1">
    <source>
        <dbReference type="EMBL" id="PJE67544.1"/>
    </source>
</evidence>
<dbReference type="EMBL" id="PFEK01000036">
    <property type="protein sequence ID" value="PJE67544.1"/>
    <property type="molecule type" value="Genomic_DNA"/>
</dbReference>
<name>A0A2M8L3P7_9BACT</name>
<dbReference type="AlphaFoldDB" id="A0A2M8L3P7"/>
<reference evidence="2" key="1">
    <citation type="submission" date="2017-09" db="EMBL/GenBank/DDBJ databases">
        <title>Depth-based differentiation of microbial function through sediment-hosted aquifers and enrichment of novel symbionts in the deep terrestrial subsurface.</title>
        <authorList>
            <person name="Probst A.J."/>
            <person name="Ladd B."/>
            <person name="Jarett J.K."/>
            <person name="Geller-Mcgrath D.E."/>
            <person name="Sieber C.M.K."/>
            <person name="Emerson J.B."/>
            <person name="Anantharaman K."/>
            <person name="Thomas B.C."/>
            <person name="Malmstrom R."/>
            <person name="Stieglmeier M."/>
            <person name="Klingl A."/>
            <person name="Woyke T."/>
            <person name="Ryan C.M."/>
            <person name="Banfield J.F."/>
        </authorList>
    </citation>
    <scope>NUCLEOTIDE SEQUENCE [LARGE SCALE GENOMIC DNA]</scope>
</reference>
<sequence>MLRATPARLACLRHAASVYPEPGSNSQTCNTEPQNCPQNHRNLCEICVLLCVLCVAIFPVTS</sequence>
<dbReference type="Proteomes" id="UP000231474">
    <property type="component" value="Unassembled WGS sequence"/>
</dbReference>
<comment type="caution">
    <text evidence="1">The sequence shown here is derived from an EMBL/GenBank/DDBJ whole genome shotgun (WGS) entry which is preliminary data.</text>
</comment>
<organism evidence="1 2">
    <name type="scientific">Candidatus Shapirobacteria bacterium CG10_big_fil_rev_8_21_14_0_10_40_9</name>
    <dbReference type="NCBI Taxonomy" id="1974888"/>
    <lineage>
        <taxon>Bacteria</taxon>
        <taxon>Candidatus Shapironibacteriota</taxon>
    </lineage>
</organism>
<gene>
    <name evidence="1" type="ORF">COU95_01860</name>
</gene>
<evidence type="ECO:0000313" key="2">
    <source>
        <dbReference type="Proteomes" id="UP000231474"/>
    </source>
</evidence>
<accession>A0A2M8L3P7</accession>
<protein>
    <submittedName>
        <fullName evidence="1">Uncharacterized protein</fullName>
    </submittedName>
</protein>
<proteinExistence type="predicted"/>